<protein>
    <submittedName>
        <fullName evidence="3">Uncharacterized protein</fullName>
    </submittedName>
</protein>
<dbReference type="Proteomes" id="UP000887566">
    <property type="component" value="Unplaced"/>
</dbReference>
<dbReference type="WBParaSite" id="PSAMB.scaffold859size48658.g9391.t1">
    <property type="protein sequence ID" value="PSAMB.scaffold859size48658.g9391.t1"/>
    <property type="gene ID" value="PSAMB.scaffold859size48658.g9391"/>
</dbReference>
<feature type="region of interest" description="Disordered" evidence="1">
    <location>
        <begin position="65"/>
        <end position="95"/>
    </location>
</feature>
<keyword evidence="2" id="KW-1185">Reference proteome</keyword>
<proteinExistence type="predicted"/>
<feature type="compositionally biased region" description="Gly residues" evidence="1">
    <location>
        <begin position="72"/>
        <end position="86"/>
    </location>
</feature>
<evidence type="ECO:0000256" key="1">
    <source>
        <dbReference type="SAM" id="MobiDB-lite"/>
    </source>
</evidence>
<reference evidence="3" key="1">
    <citation type="submission" date="2022-11" db="UniProtKB">
        <authorList>
            <consortium name="WormBaseParasite"/>
        </authorList>
    </citation>
    <scope>IDENTIFICATION</scope>
</reference>
<organism evidence="2 3">
    <name type="scientific">Plectus sambesii</name>
    <dbReference type="NCBI Taxonomy" id="2011161"/>
    <lineage>
        <taxon>Eukaryota</taxon>
        <taxon>Metazoa</taxon>
        <taxon>Ecdysozoa</taxon>
        <taxon>Nematoda</taxon>
        <taxon>Chromadorea</taxon>
        <taxon>Plectida</taxon>
        <taxon>Plectina</taxon>
        <taxon>Plectoidea</taxon>
        <taxon>Plectidae</taxon>
        <taxon>Plectus</taxon>
    </lineage>
</organism>
<dbReference type="AlphaFoldDB" id="A0A914XH43"/>
<accession>A0A914XH43</accession>
<name>A0A914XH43_9BILA</name>
<feature type="region of interest" description="Disordered" evidence="1">
    <location>
        <begin position="107"/>
        <end position="132"/>
    </location>
</feature>
<sequence>MLAHPRRCQNCAADAARGSIARDRKSCHLGGHNTRRRLSLKRMQIIANGQRKRPRQAPIDAEWKKPAEYEEGNGGVAGGDSTGGGLIVSDNSLNDGANELRTTTRHLGTGQNLSGYRRSVSAETQNKSSTPGDTAKYFSVGSFWSDNGEIAASCSHFSFLLPRWFVPLFPLQQS</sequence>
<evidence type="ECO:0000313" key="2">
    <source>
        <dbReference type="Proteomes" id="UP000887566"/>
    </source>
</evidence>
<feature type="compositionally biased region" description="Polar residues" evidence="1">
    <location>
        <begin position="121"/>
        <end position="132"/>
    </location>
</feature>
<evidence type="ECO:0000313" key="3">
    <source>
        <dbReference type="WBParaSite" id="PSAMB.scaffold859size48658.g9391.t1"/>
    </source>
</evidence>